<reference evidence="1" key="1">
    <citation type="submission" date="2019-10" db="EMBL/GenBank/DDBJ databases">
        <title>Metagenomic sequencing of thiosulfate-disproportionating enrichment culture.</title>
        <authorList>
            <person name="Umezawa K."/>
            <person name="Kojima H."/>
            <person name="Fukui M."/>
        </authorList>
    </citation>
    <scope>NUCLEOTIDE SEQUENCE</scope>
    <source>
        <strain evidence="1">45J</strain>
    </source>
</reference>
<sequence length="183" mass="21944">MTLLNLLNYELSWHDREKWDKAIHLLKIFLSAHHEEIAHVRDLARIIRFRIDEIDAFIQQNTSIVCPHCERVCCINRHGYYDYEDLIYIHTLGLKPPIYKEDLSDADPCQFLSEFGCTIQRAVRPFRCNWYFCNALLEHIEQGPAKPYRTFIRQLDEILELRKEMLDEFFRILKTNFLHSLSS</sequence>
<dbReference type="AlphaFoldDB" id="A0A5J4L456"/>
<organism evidence="1">
    <name type="scientific">hot springs metagenome</name>
    <dbReference type="NCBI Taxonomy" id="433727"/>
    <lineage>
        <taxon>unclassified sequences</taxon>
        <taxon>metagenomes</taxon>
        <taxon>ecological metagenomes</taxon>
    </lineage>
</organism>
<name>A0A5J4L456_9ZZZZ</name>
<dbReference type="EMBL" id="BLAB01000001">
    <property type="protein sequence ID" value="GER93640.1"/>
    <property type="molecule type" value="Genomic_DNA"/>
</dbReference>
<comment type="caution">
    <text evidence="1">The sequence shown here is derived from an EMBL/GenBank/DDBJ whole genome shotgun (WGS) entry which is preliminary data.</text>
</comment>
<proteinExistence type="predicted"/>
<gene>
    <name evidence="1" type="ORF">A45J_1394</name>
</gene>
<protein>
    <submittedName>
        <fullName evidence="1">Uncharacterized protein</fullName>
    </submittedName>
</protein>
<accession>A0A5J4L456</accession>
<evidence type="ECO:0000313" key="1">
    <source>
        <dbReference type="EMBL" id="GER93640.1"/>
    </source>
</evidence>